<dbReference type="ExpressionAtlas" id="N1R2J8">
    <property type="expression patterns" value="baseline"/>
</dbReference>
<feature type="region of interest" description="Disordered" evidence="1">
    <location>
        <begin position="268"/>
        <end position="290"/>
    </location>
</feature>
<name>N1R2J8_AEGTA</name>
<proteinExistence type="predicted"/>
<feature type="compositionally biased region" description="Polar residues" evidence="1">
    <location>
        <begin position="389"/>
        <end position="409"/>
    </location>
</feature>
<dbReference type="AlphaFoldDB" id="N1R2J8"/>
<dbReference type="PANTHER" id="PTHR33074:SF91">
    <property type="entry name" value="DUF1618 DOMAIN-CONTAINING PROTEIN"/>
    <property type="match status" value="1"/>
</dbReference>
<sequence length="415" mass="47309">MNRHRRAGSSSVGRHDHVLLFTHGHSEPADDNSTTAYTFTEATKTIKVTLSIADLPSISYFHVSCPDLQDRPFRQRPEILWSSEDLVLFTRGNSHNAARYFFQWGEGPSGASWIFTNRPGFCLENVIVVRGGALGYVDLWKGILLCNMLEEPVTTRFIPLPNPLPGNRKGYNNGMSERASWVRLIRDVACTDGLTITCVEMEDLYRFVSRTPDGDVLHDSDIDPSEEAGERRWVGWRLVTWYREIPWDYWRKGCVLHVDELGTVSLPRHPARTEPFPPNGRKPSSSSGPRKLPLRHMLVFCPILCGKGVVCFLSKRDSYRDHRAWIITVDMRKKAVRGLTPYYDETPMTFNLTYLSCALKKYLKSESDGGGSLVVENTGSHGKRRRSSPEYTSIDSSQPKRTLRDSTMQQRKRYC</sequence>
<dbReference type="Pfam" id="PF07762">
    <property type="entry name" value="DUF1618"/>
    <property type="match status" value="1"/>
</dbReference>
<reference evidence="2" key="1">
    <citation type="submission" date="2015-06" db="UniProtKB">
        <authorList>
            <consortium name="EnsemblPlants"/>
        </authorList>
    </citation>
    <scope>IDENTIFICATION</scope>
</reference>
<organism evidence="2">
    <name type="scientific">Aegilops tauschii</name>
    <name type="common">Tausch's goatgrass</name>
    <name type="synonym">Aegilops squarrosa</name>
    <dbReference type="NCBI Taxonomy" id="37682"/>
    <lineage>
        <taxon>Eukaryota</taxon>
        <taxon>Viridiplantae</taxon>
        <taxon>Streptophyta</taxon>
        <taxon>Embryophyta</taxon>
        <taxon>Tracheophyta</taxon>
        <taxon>Spermatophyta</taxon>
        <taxon>Magnoliopsida</taxon>
        <taxon>Liliopsida</taxon>
        <taxon>Poales</taxon>
        <taxon>Poaceae</taxon>
        <taxon>BOP clade</taxon>
        <taxon>Pooideae</taxon>
        <taxon>Triticodae</taxon>
        <taxon>Triticeae</taxon>
        <taxon>Triticinae</taxon>
        <taxon>Aegilops</taxon>
    </lineage>
</organism>
<evidence type="ECO:0000313" key="2">
    <source>
        <dbReference type="EnsemblPlants" id="EMT13540"/>
    </source>
</evidence>
<feature type="region of interest" description="Disordered" evidence="1">
    <location>
        <begin position="366"/>
        <end position="415"/>
    </location>
</feature>
<protein>
    <submittedName>
        <fullName evidence="2">Uncharacterized protein</fullName>
    </submittedName>
</protein>
<dbReference type="InterPro" id="IPR011676">
    <property type="entry name" value="DUF1618"/>
</dbReference>
<dbReference type="PANTHER" id="PTHR33074">
    <property type="entry name" value="EXPRESSED PROTEIN-RELATED"/>
    <property type="match status" value="1"/>
</dbReference>
<accession>N1R2J8</accession>
<evidence type="ECO:0000256" key="1">
    <source>
        <dbReference type="SAM" id="MobiDB-lite"/>
    </source>
</evidence>
<dbReference type="EnsemblPlants" id="EMT13540">
    <property type="protein sequence ID" value="EMT13540"/>
    <property type="gene ID" value="F775_04832"/>
</dbReference>